<evidence type="ECO:0000256" key="1">
    <source>
        <dbReference type="SAM" id="MobiDB-lite"/>
    </source>
</evidence>
<feature type="region of interest" description="Disordered" evidence="1">
    <location>
        <begin position="80"/>
        <end position="116"/>
    </location>
</feature>
<gene>
    <name evidence="2" type="ORF">SOCE26_030720</name>
</gene>
<evidence type="ECO:0000313" key="3">
    <source>
        <dbReference type="Proteomes" id="UP000238348"/>
    </source>
</evidence>
<feature type="region of interest" description="Disordered" evidence="1">
    <location>
        <begin position="12"/>
        <end position="37"/>
    </location>
</feature>
<protein>
    <submittedName>
        <fullName evidence="2">Uncharacterized protein</fullName>
    </submittedName>
</protein>
<sequence length="316" mass="32815">MTDDELLKALGRAAREGDRASDPRWSARAQGTLAPGDRDVLEALAQRSAEDHEAWEASRPLDSEARSRIAGRILAGLQADGGERGADGAGAAGAGAEATGRPLRAQSTSAAREGRLIPLPAKRGRAPWLVAAAALAAAAAALLFMRLSPEGDSDHPRGLLGDPGVVALLPVPAYTVAVAGGELEQRAANGGAPATARLGPGSRVEIALRPATRVEGPVAVRGFLIQGGTARPWDVRADVSEQGSARIEGDTETLFQGVPEGEWEIALAIGRPEALPKDPADVLRALQQEDPRTSALRLLRLKVLLLPRAAPPPKTP</sequence>
<proteinExistence type="predicted"/>
<name>A0A2L0EQV6_SORCE</name>
<dbReference type="AlphaFoldDB" id="A0A2L0EQV6"/>
<organism evidence="2 3">
    <name type="scientific">Sorangium cellulosum</name>
    <name type="common">Polyangium cellulosum</name>
    <dbReference type="NCBI Taxonomy" id="56"/>
    <lineage>
        <taxon>Bacteria</taxon>
        <taxon>Pseudomonadati</taxon>
        <taxon>Myxococcota</taxon>
        <taxon>Polyangia</taxon>
        <taxon>Polyangiales</taxon>
        <taxon>Polyangiaceae</taxon>
        <taxon>Sorangium</taxon>
    </lineage>
</organism>
<evidence type="ECO:0000313" key="2">
    <source>
        <dbReference type="EMBL" id="AUX41650.1"/>
    </source>
</evidence>
<dbReference type="EMBL" id="CP012673">
    <property type="protein sequence ID" value="AUX41650.1"/>
    <property type="molecule type" value="Genomic_DNA"/>
</dbReference>
<dbReference type="RefSeq" id="WP_104980137.1">
    <property type="nucleotide sequence ID" value="NZ_CP012673.1"/>
</dbReference>
<dbReference type="Proteomes" id="UP000238348">
    <property type="component" value="Chromosome"/>
</dbReference>
<feature type="compositionally biased region" description="Basic and acidic residues" evidence="1">
    <location>
        <begin position="13"/>
        <end position="22"/>
    </location>
</feature>
<accession>A0A2L0EQV6</accession>
<reference evidence="2 3" key="1">
    <citation type="submission" date="2015-09" db="EMBL/GenBank/DDBJ databases">
        <title>Sorangium comparison.</title>
        <authorList>
            <person name="Zaburannyi N."/>
            <person name="Bunk B."/>
            <person name="Overmann J."/>
            <person name="Mueller R."/>
        </authorList>
    </citation>
    <scope>NUCLEOTIDE SEQUENCE [LARGE SCALE GENOMIC DNA]</scope>
    <source>
        <strain evidence="2 3">So ce26</strain>
    </source>
</reference>
<dbReference type="OrthoDB" id="5520677at2"/>